<reference evidence="1 2" key="1">
    <citation type="submission" date="2019-07" db="EMBL/GenBank/DDBJ databases">
        <title>Genomic Encyclopedia of Archaeal and Bacterial Type Strains, Phase II (KMG-II): from individual species to whole genera.</title>
        <authorList>
            <person name="Goeker M."/>
        </authorList>
    </citation>
    <scope>NUCLEOTIDE SEQUENCE [LARGE SCALE GENOMIC DNA]</scope>
    <source>
        <strain evidence="1 2">ATCC BAA-1139</strain>
    </source>
</reference>
<dbReference type="Proteomes" id="UP000319449">
    <property type="component" value="Unassembled WGS sequence"/>
</dbReference>
<comment type="caution">
    <text evidence="1">The sequence shown here is derived from an EMBL/GenBank/DDBJ whole genome shotgun (WGS) entry which is preliminary data.</text>
</comment>
<sequence>MMVRIIYHDNRYDMVKSTRLDDLISSKAVAKFERSSGWVTIGVDPIRTPKSRQQYTGQERRSSGSTT</sequence>
<dbReference type="NCBIfam" id="NF045719">
    <property type="entry name" value="GSU3473_fam"/>
    <property type="match status" value="1"/>
</dbReference>
<dbReference type="RefSeq" id="WP_145017831.1">
    <property type="nucleotide sequence ID" value="NZ_VLLN01000002.1"/>
</dbReference>
<protein>
    <submittedName>
        <fullName evidence="1">Uncharacterized protein</fullName>
    </submittedName>
</protein>
<evidence type="ECO:0000313" key="2">
    <source>
        <dbReference type="Proteomes" id="UP000319449"/>
    </source>
</evidence>
<dbReference type="AlphaFoldDB" id="A0A562WRU8"/>
<accession>A0A562WRU8</accession>
<evidence type="ECO:0000313" key="1">
    <source>
        <dbReference type="EMBL" id="TWJ33129.1"/>
    </source>
</evidence>
<keyword evidence="2" id="KW-1185">Reference proteome</keyword>
<gene>
    <name evidence="1" type="ORF">JN12_00542</name>
</gene>
<name>A0A562WRU8_9BACT</name>
<organism evidence="1 2">
    <name type="scientific">Geobacter argillaceus</name>
    <dbReference type="NCBI Taxonomy" id="345631"/>
    <lineage>
        <taxon>Bacteria</taxon>
        <taxon>Pseudomonadati</taxon>
        <taxon>Thermodesulfobacteriota</taxon>
        <taxon>Desulfuromonadia</taxon>
        <taxon>Geobacterales</taxon>
        <taxon>Geobacteraceae</taxon>
        <taxon>Geobacter</taxon>
    </lineage>
</organism>
<dbReference type="InterPro" id="IPR054686">
    <property type="entry name" value="GSU3473-like"/>
</dbReference>
<dbReference type="EMBL" id="VLLN01000002">
    <property type="protein sequence ID" value="TWJ33129.1"/>
    <property type="molecule type" value="Genomic_DNA"/>
</dbReference>
<proteinExistence type="predicted"/>
<dbReference type="OrthoDB" id="5405882at2"/>